<accession>A0A226EQT7</accession>
<dbReference type="PANTHER" id="PTHR10696:SF25">
    <property type="entry name" value="OXIDOREDUCTASE AIM17-RELATED"/>
    <property type="match status" value="1"/>
</dbReference>
<name>A0A226EQT7_FOLCA</name>
<gene>
    <name evidence="8" type="ORF">Fcan01_04199</name>
</gene>
<dbReference type="GO" id="GO:0051213">
    <property type="term" value="F:dioxygenase activity"/>
    <property type="evidence" value="ECO:0007669"/>
    <property type="project" value="UniProtKB-KW"/>
</dbReference>
<evidence type="ECO:0000256" key="4">
    <source>
        <dbReference type="ARBA" id="ARBA00022964"/>
    </source>
</evidence>
<keyword evidence="9" id="KW-1185">Reference proteome</keyword>
<reference evidence="8 9" key="1">
    <citation type="submission" date="2015-12" db="EMBL/GenBank/DDBJ databases">
        <title>The genome of Folsomia candida.</title>
        <authorList>
            <person name="Faddeeva A."/>
            <person name="Derks M.F."/>
            <person name="Anvar Y."/>
            <person name="Smit S."/>
            <person name="Van Straalen N."/>
            <person name="Roelofs D."/>
        </authorList>
    </citation>
    <scope>NUCLEOTIDE SEQUENCE [LARGE SCALE GENOMIC DNA]</scope>
    <source>
        <strain evidence="8 9">VU population</strain>
        <tissue evidence="8">Whole body</tissue>
    </source>
</reference>
<dbReference type="Gene3D" id="3.40.50.1000">
    <property type="entry name" value="HAD superfamily/HAD-like"/>
    <property type="match status" value="1"/>
</dbReference>
<evidence type="ECO:0000256" key="1">
    <source>
        <dbReference type="ARBA" id="ARBA00001954"/>
    </source>
</evidence>
<dbReference type="InterPro" id="IPR003819">
    <property type="entry name" value="TauD/TfdA-like"/>
</dbReference>
<dbReference type="Gene3D" id="1.10.150.240">
    <property type="entry name" value="Putative phosphatase, domain 2"/>
    <property type="match status" value="1"/>
</dbReference>
<evidence type="ECO:0000256" key="5">
    <source>
        <dbReference type="ARBA" id="ARBA00023002"/>
    </source>
</evidence>
<dbReference type="Pfam" id="PF00702">
    <property type="entry name" value="Hydrolase"/>
    <property type="match status" value="1"/>
</dbReference>
<dbReference type="Gene3D" id="3.60.130.10">
    <property type="entry name" value="Clavaminate synthase-like"/>
    <property type="match status" value="1"/>
</dbReference>
<protein>
    <submittedName>
        <fullName evidence="8">Putative gamma-butyrobetaine dioxygenase</fullName>
    </submittedName>
</protein>
<dbReference type="SUPFAM" id="SSF51197">
    <property type="entry name" value="Clavaminate synthase-like"/>
    <property type="match status" value="1"/>
</dbReference>
<feature type="domain" description="TauD/TfdA-like" evidence="7">
    <location>
        <begin position="28"/>
        <end position="234"/>
    </location>
</feature>
<dbReference type="Pfam" id="PF02668">
    <property type="entry name" value="TauD"/>
    <property type="match status" value="1"/>
</dbReference>
<keyword evidence="6" id="KW-0408">Iron</keyword>
<evidence type="ECO:0000259" key="7">
    <source>
        <dbReference type="Pfam" id="PF02668"/>
    </source>
</evidence>
<evidence type="ECO:0000256" key="2">
    <source>
        <dbReference type="ARBA" id="ARBA00008654"/>
    </source>
</evidence>
<sequence length="453" mass="51401">MVNPSTTSFEQDNMEILWLDGNDALIGVKACEEITKRGIVFVRNIKSEQSLTEISKHFGHVFNPRHGSENGVANIHPDHTLEGKGYTRTALLLHTDRSGMDNPPRFLMTTVKKQSKSGGHSTFVNGRHLQTQILSEDSKLFKLLQSSKMTQFQQEDRSFKPLPMFYGENKIRCRFDDGIYFNHLLAEKLPQLMHHLARLQLREAFKEGEGYILDNHWWLHGRDGFNGDREILRLLINPSTNPVIIDKEGKSTPKLILFDIDGTLLDSQAVSVGAFFKCMTHVLRKEITLKSSSQVNLHGQTDLNLVSEIIKLHVNKNLENSEELVFELSQQFFKLHPAYLENEILENPIKIQPCPGILELVKKIQDLKHYWETNDIHFGLLTGNSQVNALSKIKAAGISQPTLIFDMDKSAFGDTYKKRNDMLPGILGRNSSNVKFSPENTLIVGDTPLDVEC</sequence>
<dbReference type="GO" id="GO:0045329">
    <property type="term" value="P:carnitine biosynthetic process"/>
    <property type="evidence" value="ECO:0007669"/>
    <property type="project" value="TreeGrafter"/>
</dbReference>
<keyword evidence="4 8" id="KW-0223">Dioxygenase</keyword>
<dbReference type="Proteomes" id="UP000198287">
    <property type="component" value="Unassembled WGS sequence"/>
</dbReference>
<dbReference type="EMBL" id="LNIX01000002">
    <property type="protein sequence ID" value="OXA59995.1"/>
    <property type="molecule type" value="Genomic_DNA"/>
</dbReference>
<dbReference type="InterPro" id="IPR023198">
    <property type="entry name" value="PGP-like_dom2"/>
</dbReference>
<dbReference type="SUPFAM" id="SSF56784">
    <property type="entry name" value="HAD-like"/>
    <property type="match status" value="1"/>
</dbReference>
<proteinExistence type="inferred from homology"/>
<comment type="cofactor">
    <cofactor evidence="1">
        <name>Fe(2+)</name>
        <dbReference type="ChEBI" id="CHEBI:29033"/>
    </cofactor>
</comment>
<keyword evidence="3" id="KW-0479">Metal-binding</keyword>
<dbReference type="InterPro" id="IPR050411">
    <property type="entry name" value="AlphaKG_dependent_hydroxylases"/>
</dbReference>
<organism evidence="8 9">
    <name type="scientific">Folsomia candida</name>
    <name type="common">Springtail</name>
    <dbReference type="NCBI Taxonomy" id="158441"/>
    <lineage>
        <taxon>Eukaryota</taxon>
        <taxon>Metazoa</taxon>
        <taxon>Ecdysozoa</taxon>
        <taxon>Arthropoda</taxon>
        <taxon>Hexapoda</taxon>
        <taxon>Collembola</taxon>
        <taxon>Entomobryomorpha</taxon>
        <taxon>Isotomoidea</taxon>
        <taxon>Isotomidae</taxon>
        <taxon>Proisotominae</taxon>
        <taxon>Folsomia</taxon>
    </lineage>
</organism>
<comment type="similarity">
    <text evidence="2">Belongs to the gamma-BBH/TMLD family.</text>
</comment>
<evidence type="ECO:0000256" key="6">
    <source>
        <dbReference type="ARBA" id="ARBA00023004"/>
    </source>
</evidence>
<evidence type="ECO:0000313" key="9">
    <source>
        <dbReference type="Proteomes" id="UP000198287"/>
    </source>
</evidence>
<dbReference type="InterPro" id="IPR023214">
    <property type="entry name" value="HAD_sf"/>
</dbReference>
<dbReference type="InterPro" id="IPR042098">
    <property type="entry name" value="TauD-like_sf"/>
</dbReference>
<dbReference type="GO" id="GO:0005739">
    <property type="term" value="C:mitochondrion"/>
    <property type="evidence" value="ECO:0007669"/>
    <property type="project" value="TreeGrafter"/>
</dbReference>
<keyword evidence="5" id="KW-0560">Oxidoreductase</keyword>
<evidence type="ECO:0000256" key="3">
    <source>
        <dbReference type="ARBA" id="ARBA00022723"/>
    </source>
</evidence>
<dbReference type="AlphaFoldDB" id="A0A226EQT7"/>
<comment type="caution">
    <text evidence="8">The sequence shown here is derived from an EMBL/GenBank/DDBJ whole genome shotgun (WGS) entry which is preliminary data.</text>
</comment>
<dbReference type="GO" id="GO:0046872">
    <property type="term" value="F:metal ion binding"/>
    <property type="evidence" value="ECO:0007669"/>
    <property type="project" value="UniProtKB-KW"/>
</dbReference>
<dbReference type="InterPro" id="IPR036412">
    <property type="entry name" value="HAD-like_sf"/>
</dbReference>
<dbReference type="PANTHER" id="PTHR10696">
    <property type="entry name" value="GAMMA-BUTYROBETAINE HYDROXYLASE-RELATED"/>
    <property type="match status" value="1"/>
</dbReference>
<evidence type="ECO:0000313" key="8">
    <source>
        <dbReference type="EMBL" id="OXA59995.1"/>
    </source>
</evidence>
<dbReference type="OrthoDB" id="40579at2759"/>